<evidence type="ECO:0000256" key="3">
    <source>
        <dbReference type="ARBA" id="ARBA00022692"/>
    </source>
</evidence>
<feature type="domain" description="Transmembrane protein family 132 fourth" evidence="9">
    <location>
        <begin position="482"/>
        <end position="578"/>
    </location>
</feature>
<feature type="compositionally biased region" description="Low complexity" evidence="6">
    <location>
        <begin position="991"/>
        <end position="1001"/>
    </location>
</feature>
<sequence>MNVYTSTGFTLHLRHVSAVEMHFEPKDGGFFLRSPQAGSTSTSATSSASSSEDFSPTDSEYGGPDPAVLKTEHFTVLPSSQPVSIRVMYGPFSTKQTVPIRLLVPDPLDGGGMGSNGSYGGGEPEMMPPLDLSAHIVTPTVPKDTPILRVLFHAGQTAFGLPITPQNPSRGTRQQSGNAGSRRHRTRLCLVASATKGPGDVVTSSCTPDSRDSTCLAELTLPIHWWPEVNNNNNNFEDNSGYSSPPLKPTKIHVQVSYAVYEPENGHCNEVGMSTTHSSGIPGEGGGTKRIQIQPPTPLATVMLVDAQKSYRVVKAEASDAVKLLVPQGSLYPHAKFYVPVIVGKHEHQSIVAFIMRARVKSGLRIIGIEPNVDKSWNITTDFNPRRTHATITAVRKYDPKMMQHHKSDGSSNGEEVFNWILEAAEEAGDDWDGGRVVWILRYVIQPSADTSWMKKDPFANFSDERHKLTTRLEIQKDDIQAVLPIAKSWEVVNSAVLNGKQVSRPMKIFIVSRAGQVADVTLQASCRSLDESVLKVSSSCTSVYVDGSEIRGSTNATIAIKYGTYEGSAQFTVWMPEFPLDVQLTDSKLNQIKGWRVPNGVRETQGKREVSSYTKTIEMQADQPQPVMEASLPTSSNKNIGTLATDVNSYYGPTVGDGEEDLDDPWDDHHDSELVDENHNGAAGEFTTFNSNHEELLVDRDGDDEEEDSELEDKFHCRPRYQHTRVDVYGRFLAQDQDSGRTSYFISRKTYLKITDLVSDYLRASDTQVAVIKGPSSSSIQGVGPGRTEIQIVSPVTGRVLGTKEIRVLNERVSIASMKVQVISGVQLSLFPDTDSDNQFVAETTMSSKLSAKYQEALLDIKLRFSDNTWVKLDEIEKENYVLTVDSLEPSVVELPPIQNSKYPRIIAVTEGGGPIMRVSLELSDQCHRQNSAALAMSVAPVEVNFTATPSRSEFTQNDSNQGMIGTSKHTFRKNGRKDRKKDSSHRSLLHQQQQSHNSNDIGIPLKDDSSKASMSSQHFGPITVGFIPDKGWTFAAHNTPLEIAMYVLLGVFSVAILVFVASCFVYASRVKKRDISSSEELMGFKMDHHHPHPGFGMAPGSRLPPGGGGCTNAHDWVWLGRASLALHPSLDSNKHPAFSTATGTSSNRGIPSNPIRIITNPNFENMQQPGSSQQATDNMTPSTPQSVSSAPGSSSRLFGRNSGGGGSAAGPPPRPPKPGHSNSNSIDSSTFSMKQQPQSSAGSNKGGGPSSPQGSGGDGSGSAGDSYPDYRPPVPPHRNIPLGTHVDSGSQSPPTRGSTKSSSSHKSSSNSHSSNVGKSSSSKGRGIPNPSDDLPNPCFLEFPEQKRREREQASAAAAALRPPNIVGNPMSYIDEESEIDDDGDIERLTVAAALAARQGHNKHKGARQNLNSSVKLDMDYDQLMEYFDNLKETEA</sequence>
<feature type="region of interest" description="Disordered" evidence="6">
    <location>
        <begin position="32"/>
        <end position="67"/>
    </location>
</feature>
<dbReference type="Pfam" id="PF23486">
    <property type="entry name" value="Ig_TMEM132_5th"/>
    <property type="match status" value="1"/>
</dbReference>
<evidence type="ECO:0000313" key="13">
    <source>
        <dbReference type="Proteomes" id="UP000198287"/>
    </source>
</evidence>
<evidence type="ECO:0000259" key="10">
    <source>
        <dbReference type="Pfam" id="PF23486"/>
    </source>
</evidence>
<feature type="compositionally biased region" description="Low complexity" evidence="6">
    <location>
        <begin position="1294"/>
        <end position="1328"/>
    </location>
</feature>
<feature type="compositionally biased region" description="Polar residues" evidence="6">
    <location>
        <begin position="164"/>
        <end position="179"/>
    </location>
</feature>
<dbReference type="Pfam" id="PF16070">
    <property type="entry name" value="Ig_TMEM132_4th"/>
    <property type="match status" value="1"/>
</dbReference>
<evidence type="ECO:0000313" key="12">
    <source>
        <dbReference type="EMBL" id="OXA52948.1"/>
    </source>
</evidence>
<evidence type="ECO:0000259" key="8">
    <source>
        <dbReference type="Pfam" id="PF15706"/>
    </source>
</evidence>
<dbReference type="PANTHER" id="PTHR13388:SF11">
    <property type="entry name" value="DETONATOR, ISOFORM E"/>
    <property type="match status" value="1"/>
</dbReference>
<organism evidence="12 13">
    <name type="scientific">Folsomia candida</name>
    <name type="common">Springtail</name>
    <dbReference type="NCBI Taxonomy" id="158441"/>
    <lineage>
        <taxon>Eukaryota</taxon>
        <taxon>Metazoa</taxon>
        <taxon>Ecdysozoa</taxon>
        <taxon>Arthropoda</taxon>
        <taxon>Hexapoda</taxon>
        <taxon>Collembola</taxon>
        <taxon>Entomobryomorpha</taxon>
        <taxon>Isotomoidea</taxon>
        <taxon>Isotomidae</taxon>
        <taxon>Proisotominae</taxon>
        <taxon>Folsomia</taxon>
    </lineage>
</organism>
<feature type="compositionally biased region" description="Polar residues" evidence="6">
    <location>
        <begin position="952"/>
        <end position="970"/>
    </location>
</feature>
<feature type="domain" description="Transmembrane protein TMEM132 sixth" evidence="11">
    <location>
        <begin position="815"/>
        <end position="930"/>
    </location>
</feature>
<name>A0A226E6I1_FOLCA</name>
<protein>
    <recommendedName>
        <fullName evidence="14">Transmembrane protein 132E</fullName>
    </recommendedName>
</protein>
<dbReference type="InterPro" id="IPR031437">
    <property type="entry name" value="Ig_TMEM132_4th"/>
</dbReference>
<feature type="compositionally biased region" description="Polar residues" evidence="6">
    <location>
        <begin position="1141"/>
        <end position="1152"/>
    </location>
</feature>
<feature type="compositionally biased region" description="Gly residues" evidence="6">
    <location>
        <begin position="1246"/>
        <end position="1264"/>
    </location>
</feature>
<comment type="similarity">
    <text evidence="2">Belongs to the TMEM132 family.</text>
</comment>
<feature type="compositionally biased region" description="Low complexity" evidence="6">
    <location>
        <begin position="1221"/>
        <end position="1234"/>
    </location>
</feature>
<keyword evidence="13" id="KW-1185">Reference proteome</keyword>
<feature type="transmembrane region" description="Helical" evidence="7">
    <location>
        <begin position="1045"/>
        <end position="1069"/>
    </location>
</feature>
<evidence type="ECO:0000256" key="6">
    <source>
        <dbReference type="SAM" id="MobiDB-lite"/>
    </source>
</evidence>
<dbReference type="Pfam" id="PF15706">
    <property type="entry name" value="TMEM132_C"/>
    <property type="match status" value="1"/>
</dbReference>
<evidence type="ECO:0008006" key="14">
    <source>
        <dbReference type="Google" id="ProtNLM"/>
    </source>
</evidence>
<dbReference type="OrthoDB" id="10026202at2759"/>
<dbReference type="EMBL" id="LNIX01000006">
    <property type="protein sequence ID" value="OXA52948.1"/>
    <property type="molecule type" value="Genomic_DNA"/>
</dbReference>
<dbReference type="STRING" id="158441.A0A226E6I1"/>
<feature type="compositionally biased region" description="Low complexity" evidence="6">
    <location>
        <begin position="39"/>
        <end position="51"/>
    </location>
</feature>
<feature type="region of interest" description="Disordered" evidence="6">
    <location>
        <begin position="161"/>
        <end position="184"/>
    </location>
</feature>
<dbReference type="InterPro" id="IPR055424">
    <property type="entry name" value="Ig_TMEM132_6th"/>
</dbReference>
<comment type="subcellular location">
    <subcellularLocation>
        <location evidence="1">Membrane</location>
        <topology evidence="1">Single-pass type I membrane protein</topology>
    </subcellularLocation>
</comment>
<feature type="region of interest" description="Disordered" evidence="6">
    <location>
        <begin position="952"/>
        <end position="1018"/>
    </location>
</feature>
<evidence type="ECO:0000259" key="11">
    <source>
        <dbReference type="Pfam" id="PF23487"/>
    </source>
</evidence>
<feature type="compositionally biased region" description="Polar residues" evidence="6">
    <location>
        <begin position="1161"/>
        <end position="1183"/>
    </location>
</feature>
<dbReference type="GO" id="GO:0016020">
    <property type="term" value="C:membrane"/>
    <property type="evidence" value="ECO:0007669"/>
    <property type="project" value="UniProtKB-SubCell"/>
</dbReference>
<dbReference type="PANTHER" id="PTHR13388">
    <property type="entry name" value="DETONATOR, ISOFORM E"/>
    <property type="match status" value="1"/>
</dbReference>
<dbReference type="InterPro" id="IPR055423">
    <property type="entry name" value="Ig_TMEM132_5th"/>
</dbReference>
<evidence type="ECO:0000256" key="7">
    <source>
        <dbReference type="SAM" id="Phobius"/>
    </source>
</evidence>
<feature type="domain" description="Transmembrane protein TMEM132 C-terminal" evidence="8">
    <location>
        <begin position="1041"/>
        <end position="1124"/>
    </location>
</feature>
<reference evidence="12 13" key="1">
    <citation type="submission" date="2015-12" db="EMBL/GenBank/DDBJ databases">
        <title>The genome of Folsomia candida.</title>
        <authorList>
            <person name="Faddeeva A."/>
            <person name="Derks M.F."/>
            <person name="Anvar Y."/>
            <person name="Smit S."/>
            <person name="Van Straalen N."/>
            <person name="Roelofs D."/>
        </authorList>
    </citation>
    <scope>NUCLEOTIDE SEQUENCE [LARGE SCALE GENOMIC DNA]</scope>
    <source>
        <strain evidence="12 13">VU population</strain>
        <tissue evidence="12">Whole body</tissue>
    </source>
</reference>
<keyword evidence="4 7" id="KW-1133">Transmembrane helix</keyword>
<evidence type="ECO:0000256" key="2">
    <source>
        <dbReference type="ARBA" id="ARBA00006166"/>
    </source>
</evidence>
<feature type="compositionally biased region" description="Basic and acidic residues" evidence="6">
    <location>
        <begin position="1345"/>
        <end position="1354"/>
    </location>
</feature>
<evidence type="ECO:0000256" key="5">
    <source>
        <dbReference type="ARBA" id="ARBA00023136"/>
    </source>
</evidence>
<comment type="caution">
    <text evidence="12">The sequence shown here is derived from an EMBL/GenBank/DDBJ whole genome shotgun (WGS) entry which is preliminary data.</text>
</comment>
<keyword evidence="3 7" id="KW-0812">Transmembrane</keyword>
<evidence type="ECO:0000259" key="9">
    <source>
        <dbReference type="Pfam" id="PF16070"/>
    </source>
</evidence>
<feature type="domain" description="Transmembrane protein TMEM132 fifth" evidence="10">
    <location>
        <begin position="704"/>
        <end position="814"/>
    </location>
</feature>
<keyword evidence="5 7" id="KW-0472">Membrane</keyword>
<feature type="compositionally biased region" description="Basic residues" evidence="6">
    <location>
        <begin position="971"/>
        <end position="981"/>
    </location>
</feature>
<proteinExistence type="inferred from homology"/>
<feature type="region of interest" description="Disordered" evidence="6">
    <location>
        <begin position="1138"/>
        <end position="1372"/>
    </location>
</feature>
<evidence type="ECO:0000256" key="4">
    <source>
        <dbReference type="ARBA" id="ARBA00022989"/>
    </source>
</evidence>
<accession>A0A226E6I1</accession>
<feature type="compositionally biased region" description="Low complexity" evidence="6">
    <location>
        <begin position="1184"/>
        <end position="1202"/>
    </location>
</feature>
<dbReference type="OMA" id="VRGSCAM"/>
<gene>
    <name evidence="12" type="ORF">Fcan01_12010</name>
</gene>
<dbReference type="Pfam" id="PF23487">
    <property type="entry name" value="Ig_TMEM132_6th"/>
    <property type="match status" value="1"/>
</dbReference>
<dbReference type="InterPro" id="IPR031436">
    <property type="entry name" value="TMEM132_C"/>
</dbReference>
<dbReference type="Proteomes" id="UP000198287">
    <property type="component" value="Unassembled WGS sequence"/>
</dbReference>
<evidence type="ECO:0000256" key="1">
    <source>
        <dbReference type="ARBA" id="ARBA00004479"/>
    </source>
</evidence>
<dbReference type="InterPro" id="IPR026307">
    <property type="entry name" value="TMEM132"/>
</dbReference>